<keyword evidence="1" id="KW-0732">Signal</keyword>
<evidence type="ECO:0000313" key="3">
    <source>
        <dbReference type="Proteomes" id="UP000054279"/>
    </source>
</evidence>
<dbReference type="AlphaFoldDB" id="A0A0C9UJF0"/>
<organism evidence="2 3">
    <name type="scientific">Sphaerobolus stellatus (strain SS14)</name>
    <dbReference type="NCBI Taxonomy" id="990650"/>
    <lineage>
        <taxon>Eukaryota</taxon>
        <taxon>Fungi</taxon>
        <taxon>Dikarya</taxon>
        <taxon>Basidiomycota</taxon>
        <taxon>Agaricomycotina</taxon>
        <taxon>Agaricomycetes</taxon>
        <taxon>Phallomycetidae</taxon>
        <taxon>Geastrales</taxon>
        <taxon>Sphaerobolaceae</taxon>
        <taxon>Sphaerobolus</taxon>
    </lineage>
</organism>
<dbReference type="EMBL" id="KN837411">
    <property type="protein sequence ID" value="KIJ25516.1"/>
    <property type="molecule type" value="Genomic_DNA"/>
</dbReference>
<sequence length="62" mass="6641">MMTSLFSALVATAVLVGVQAQIVVPSPGNVIQIQPTFRGAFPRTPLLPLSSVDFNSRRPFQA</sequence>
<gene>
    <name evidence="2" type="ORF">M422DRAFT_273510</name>
</gene>
<feature type="signal peptide" evidence="1">
    <location>
        <begin position="1"/>
        <end position="20"/>
    </location>
</feature>
<feature type="chain" id="PRO_5002221125" evidence="1">
    <location>
        <begin position="21"/>
        <end position="62"/>
    </location>
</feature>
<protein>
    <submittedName>
        <fullName evidence="2">Uncharacterized protein</fullName>
    </submittedName>
</protein>
<dbReference type="Proteomes" id="UP000054279">
    <property type="component" value="Unassembled WGS sequence"/>
</dbReference>
<name>A0A0C9UJF0_SPHS4</name>
<keyword evidence="3" id="KW-1185">Reference proteome</keyword>
<proteinExistence type="predicted"/>
<dbReference type="HOGENOM" id="CLU_2905631_0_0_1"/>
<evidence type="ECO:0000256" key="1">
    <source>
        <dbReference type="SAM" id="SignalP"/>
    </source>
</evidence>
<reference evidence="2 3" key="1">
    <citation type="submission" date="2014-06" db="EMBL/GenBank/DDBJ databases">
        <title>Evolutionary Origins and Diversification of the Mycorrhizal Mutualists.</title>
        <authorList>
            <consortium name="DOE Joint Genome Institute"/>
            <consortium name="Mycorrhizal Genomics Consortium"/>
            <person name="Kohler A."/>
            <person name="Kuo A."/>
            <person name="Nagy L.G."/>
            <person name="Floudas D."/>
            <person name="Copeland A."/>
            <person name="Barry K.W."/>
            <person name="Cichocki N."/>
            <person name="Veneault-Fourrey C."/>
            <person name="LaButti K."/>
            <person name="Lindquist E.A."/>
            <person name="Lipzen A."/>
            <person name="Lundell T."/>
            <person name="Morin E."/>
            <person name="Murat C."/>
            <person name="Riley R."/>
            <person name="Ohm R."/>
            <person name="Sun H."/>
            <person name="Tunlid A."/>
            <person name="Henrissat B."/>
            <person name="Grigoriev I.V."/>
            <person name="Hibbett D.S."/>
            <person name="Martin F."/>
        </authorList>
    </citation>
    <scope>NUCLEOTIDE SEQUENCE [LARGE SCALE GENOMIC DNA]</scope>
    <source>
        <strain evidence="2 3">SS14</strain>
    </source>
</reference>
<evidence type="ECO:0000313" key="2">
    <source>
        <dbReference type="EMBL" id="KIJ25516.1"/>
    </source>
</evidence>
<accession>A0A0C9UJF0</accession>